<gene>
    <name evidence="6" type="primary">ypdB_3</name>
    <name evidence="6" type="ORF">Psch_02831</name>
</gene>
<dbReference type="PROSITE" id="PS50930">
    <property type="entry name" value="HTH_LYTTR"/>
    <property type="match status" value="1"/>
</dbReference>
<organism evidence="6 7">
    <name type="scientific">Pelotomaculum schinkii</name>
    <dbReference type="NCBI Taxonomy" id="78350"/>
    <lineage>
        <taxon>Bacteria</taxon>
        <taxon>Bacillati</taxon>
        <taxon>Bacillota</taxon>
        <taxon>Clostridia</taxon>
        <taxon>Eubacteriales</taxon>
        <taxon>Desulfotomaculaceae</taxon>
        <taxon>Pelotomaculum</taxon>
    </lineage>
</organism>
<evidence type="ECO:0000256" key="2">
    <source>
        <dbReference type="ARBA" id="ARBA00024867"/>
    </source>
</evidence>
<dbReference type="AlphaFoldDB" id="A0A4Y7RAT7"/>
<reference evidence="6 7" key="1">
    <citation type="journal article" date="2018" name="Environ. Microbiol.">
        <title>Novel energy conservation strategies and behaviour of Pelotomaculum schinkii driving syntrophic propionate catabolism.</title>
        <authorList>
            <person name="Hidalgo-Ahumada C.A.P."/>
            <person name="Nobu M.K."/>
            <person name="Narihiro T."/>
            <person name="Tamaki H."/>
            <person name="Liu W.T."/>
            <person name="Kamagata Y."/>
            <person name="Stams A.J.M."/>
            <person name="Imachi H."/>
            <person name="Sousa D.Z."/>
        </authorList>
    </citation>
    <scope>NUCLEOTIDE SEQUENCE [LARGE SCALE GENOMIC DNA]</scope>
    <source>
        <strain evidence="6 7">HH</strain>
    </source>
</reference>
<dbReference type="PANTHER" id="PTHR37299">
    <property type="entry name" value="TRANSCRIPTIONAL REGULATOR-RELATED"/>
    <property type="match status" value="1"/>
</dbReference>
<dbReference type="SMART" id="SM00448">
    <property type="entry name" value="REC"/>
    <property type="match status" value="1"/>
</dbReference>
<evidence type="ECO:0000256" key="1">
    <source>
        <dbReference type="ARBA" id="ARBA00018672"/>
    </source>
</evidence>
<dbReference type="RefSeq" id="WP_134216565.1">
    <property type="nucleotide sequence ID" value="NZ_QFGA01000002.1"/>
</dbReference>
<comment type="function">
    <text evidence="2">May play the central regulatory role in sporulation. It may be an element of the effector pathway responsible for the activation of sporulation genes in response to nutritional stress. Spo0A may act in concert with spo0H (a sigma factor) to control the expression of some genes that are critical to the sporulation process.</text>
</comment>
<feature type="domain" description="Response regulatory" evidence="4">
    <location>
        <begin position="3"/>
        <end position="120"/>
    </location>
</feature>
<keyword evidence="7" id="KW-1185">Reference proteome</keyword>
<evidence type="ECO:0000259" key="5">
    <source>
        <dbReference type="PROSITE" id="PS50930"/>
    </source>
</evidence>
<name>A0A4Y7RAT7_9FIRM</name>
<protein>
    <recommendedName>
        <fullName evidence="1">Stage 0 sporulation protein A homolog</fullName>
    </recommendedName>
</protein>
<dbReference type="Gene3D" id="3.40.50.2300">
    <property type="match status" value="1"/>
</dbReference>
<dbReference type="GO" id="GO:0003677">
    <property type="term" value="F:DNA binding"/>
    <property type="evidence" value="ECO:0007669"/>
    <property type="project" value="InterPro"/>
</dbReference>
<dbReference type="InterPro" id="IPR001789">
    <property type="entry name" value="Sig_transdc_resp-reg_receiver"/>
</dbReference>
<feature type="modified residue" description="4-aspartylphosphate" evidence="3">
    <location>
        <position position="54"/>
    </location>
</feature>
<evidence type="ECO:0000313" key="7">
    <source>
        <dbReference type="Proteomes" id="UP000298324"/>
    </source>
</evidence>
<dbReference type="SMART" id="SM00850">
    <property type="entry name" value="LytTR"/>
    <property type="match status" value="1"/>
</dbReference>
<dbReference type="Gene3D" id="2.40.50.1020">
    <property type="entry name" value="LytTr DNA-binding domain"/>
    <property type="match status" value="1"/>
</dbReference>
<dbReference type="Pfam" id="PF04397">
    <property type="entry name" value="LytTR"/>
    <property type="match status" value="1"/>
</dbReference>
<accession>A0A4Y7RAT7</accession>
<dbReference type="Proteomes" id="UP000298324">
    <property type="component" value="Unassembled WGS sequence"/>
</dbReference>
<dbReference type="PANTHER" id="PTHR37299:SF1">
    <property type="entry name" value="STAGE 0 SPORULATION PROTEIN A HOMOLOG"/>
    <property type="match status" value="1"/>
</dbReference>
<dbReference type="InterPro" id="IPR011006">
    <property type="entry name" value="CheY-like_superfamily"/>
</dbReference>
<proteinExistence type="predicted"/>
<evidence type="ECO:0000313" key="6">
    <source>
        <dbReference type="EMBL" id="TEB05790.1"/>
    </source>
</evidence>
<dbReference type="PROSITE" id="PS50110">
    <property type="entry name" value="RESPONSE_REGULATORY"/>
    <property type="match status" value="1"/>
</dbReference>
<dbReference type="GO" id="GO:0000156">
    <property type="term" value="F:phosphorelay response regulator activity"/>
    <property type="evidence" value="ECO:0007669"/>
    <property type="project" value="InterPro"/>
</dbReference>
<evidence type="ECO:0000259" key="4">
    <source>
        <dbReference type="PROSITE" id="PS50110"/>
    </source>
</evidence>
<dbReference type="InterPro" id="IPR007492">
    <property type="entry name" value="LytTR_DNA-bd_dom"/>
</dbReference>
<dbReference type="SUPFAM" id="SSF52172">
    <property type="entry name" value="CheY-like"/>
    <property type="match status" value="1"/>
</dbReference>
<comment type="caution">
    <text evidence="6">The sequence shown here is derived from an EMBL/GenBank/DDBJ whole genome shotgun (WGS) entry which is preliminary data.</text>
</comment>
<feature type="domain" description="HTH LytTR-type" evidence="5">
    <location>
        <begin position="136"/>
        <end position="240"/>
    </location>
</feature>
<keyword evidence="3" id="KW-0597">Phosphoprotein</keyword>
<dbReference type="InterPro" id="IPR046947">
    <property type="entry name" value="LytR-like"/>
</dbReference>
<dbReference type="EMBL" id="QFGA01000002">
    <property type="protein sequence ID" value="TEB05790.1"/>
    <property type="molecule type" value="Genomic_DNA"/>
</dbReference>
<evidence type="ECO:0000256" key="3">
    <source>
        <dbReference type="PROSITE-ProRule" id="PRU00169"/>
    </source>
</evidence>
<sequence length="241" mass="27702">MVSILLLEDEHYTRRFLKKLVSENPFVDQVIDTSSSQEAISLARQHKPSIVLLDIELAPEEELNGIQVAKNIYDFSSETYFVFITGYAQYAIESFAVHPYDYILKPVKKDRVNEVISSLADKVKRKQDAGSSPEKMMFKAGNEIFMIAPGEILFIEKRDKVSLIHTGGNVYRVQQTLGELEEKLGDNFSRVHRSFIVNLNKVSRIEEVSNRSYEIGFAGYGKTALMSRYKFKEYKHRFTPL</sequence>
<dbReference type="Pfam" id="PF00072">
    <property type="entry name" value="Response_reg"/>
    <property type="match status" value="1"/>
</dbReference>